<keyword evidence="1" id="KW-0472">Membrane</keyword>
<name>A0A1B1S6C4_9BACT</name>
<accession>A0A1Z2XFF8</accession>
<dbReference type="AlphaFoldDB" id="A0A1B1S6C4"/>
<accession>A0A1B1S6C4</accession>
<evidence type="ECO:0000256" key="1">
    <source>
        <dbReference type="SAM" id="Phobius"/>
    </source>
</evidence>
<dbReference type="EMBL" id="CP015402">
    <property type="protein sequence ID" value="ANU62353.1"/>
    <property type="molecule type" value="Genomic_DNA"/>
</dbReference>
<keyword evidence="1" id="KW-1133">Transmembrane helix</keyword>
<feature type="transmembrane region" description="Helical" evidence="1">
    <location>
        <begin position="25"/>
        <end position="43"/>
    </location>
</feature>
<protein>
    <recommendedName>
        <fullName evidence="4">Nuclear transport factor 2 family protein</fullName>
    </recommendedName>
</protein>
<dbReference type="Proteomes" id="UP000186351">
    <property type="component" value="Chromosome"/>
</dbReference>
<dbReference type="STRING" id="1796646.A4V02_00385"/>
<dbReference type="KEGG" id="pary:A4V02_00385"/>
<gene>
    <name evidence="2" type="ORF">A4V02_00385</name>
</gene>
<reference evidence="3" key="1">
    <citation type="submission" date="2016-04" db="EMBL/GenBank/DDBJ databases">
        <title>Complete Genome Sequences of Twelve Strains of a Stable Defined Moderately Diverse Mouse Microbiota 2 (sDMDMm2).</title>
        <authorList>
            <person name="Uchimura Y."/>
            <person name="Wyss M."/>
            <person name="Brugiroux S."/>
            <person name="Limenitakis J.P."/>
            <person name="Stecher B."/>
            <person name="McCoy K.D."/>
            <person name="Macpherson A.J."/>
        </authorList>
    </citation>
    <scope>NUCLEOTIDE SEQUENCE [LARGE SCALE GENOMIC DNA]</scope>
    <source>
        <strain evidence="3">YL27</strain>
    </source>
</reference>
<sequence length="358" mass="41056">MVYSESQIDRYQYTINVQIYDMKKYISLIFLALGLAASAQGAYDFRLAPTTVSPAVKSAIEQNVSNLFTAINAAAMTGGDINFTGIDLTQDAKQSIVMTWENVHFTTAQDQYVGQLLKEKNSNGSLRGLQVRNQQVDMKPIDDTYEGPMAQEIVLDFTPTGRISDFNFAMENTQYLTLLRDGARLGDAANRMQIINWCEKLRNAYCQKDIRMLDDLFSDDALIITGRVVTERRRSDIALANPTRVEYVKQNKQQYLSRLKIVFDRQNRGGYVNVKFDDYRVVRHASKPNYYGVTLRQQWHTKGYSDEGIVFLIWDFNDEDHPKIHVRTWQPLQDTAFTMGDFKLPDPAEKASFTLDRN</sequence>
<evidence type="ECO:0000313" key="3">
    <source>
        <dbReference type="Proteomes" id="UP000186351"/>
    </source>
</evidence>
<evidence type="ECO:0000313" key="2">
    <source>
        <dbReference type="EMBL" id="ANU62353.1"/>
    </source>
</evidence>
<keyword evidence="1" id="KW-0812">Transmembrane</keyword>
<evidence type="ECO:0008006" key="4">
    <source>
        <dbReference type="Google" id="ProtNLM"/>
    </source>
</evidence>
<proteinExistence type="predicted"/>
<organism evidence="2 3">
    <name type="scientific">Muribaculum intestinale</name>
    <dbReference type="NCBI Taxonomy" id="1796646"/>
    <lineage>
        <taxon>Bacteria</taxon>
        <taxon>Pseudomonadati</taxon>
        <taxon>Bacteroidota</taxon>
        <taxon>Bacteroidia</taxon>
        <taxon>Bacteroidales</taxon>
        <taxon>Muribaculaceae</taxon>
        <taxon>Muribaculum</taxon>
    </lineage>
</organism>
<keyword evidence="3" id="KW-1185">Reference proteome</keyword>